<evidence type="ECO:0000313" key="4">
    <source>
        <dbReference type="Proteomes" id="UP000078544"/>
    </source>
</evidence>
<dbReference type="GO" id="GO:0004668">
    <property type="term" value="F:protein-arginine deiminase activity"/>
    <property type="evidence" value="ECO:0007669"/>
    <property type="project" value="InterPro"/>
</dbReference>
<dbReference type="SUPFAM" id="SSF55909">
    <property type="entry name" value="Pentein"/>
    <property type="match status" value="1"/>
</dbReference>
<dbReference type="GO" id="GO:0005737">
    <property type="term" value="C:cytoplasm"/>
    <property type="evidence" value="ECO:0007669"/>
    <property type="project" value="InterPro"/>
</dbReference>
<accession>A0A168AVD7</accession>
<feature type="chain" id="PRO_5007895435" evidence="1">
    <location>
        <begin position="18"/>
        <end position="618"/>
    </location>
</feature>
<dbReference type="Pfam" id="PF03068">
    <property type="entry name" value="PAD"/>
    <property type="match status" value="1"/>
</dbReference>
<dbReference type="GO" id="GO:0005509">
    <property type="term" value="F:calcium ion binding"/>
    <property type="evidence" value="ECO:0007669"/>
    <property type="project" value="InterPro"/>
</dbReference>
<evidence type="ECO:0000259" key="2">
    <source>
        <dbReference type="Pfam" id="PF03068"/>
    </source>
</evidence>
<proteinExistence type="predicted"/>
<dbReference type="Gene3D" id="3.75.10.10">
    <property type="entry name" value="L-arginine/glycine Amidinotransferase, Chain A"/>
    <property type="match status" value="1"/>
</dbReference>
<dbReference type="Proteomes" id="UP000078544">
    <property type="component" value="Unassembled WGS sequence"/>
</dbReference>
<dbReference type="SUPFAM" id="SSF110083">
    <property type="entry name" value="Peptidylarginine deiminase Pad4, middle domain"/>
    <property type="match status" value="1"/>
</dbReference>
<dbReference type="InterPro" id="IPR013530">
    <property type="entry name" value="PAD_C"/>
</dbReference>
<dbReference type="InterPro" id="IPR036556">
    <property type="entry name" value="PAD_central_sf"/>
</dbReference>
<dbReference type="PANTHER" id="PTHR10837">
    <property type="entry name" value="PEPTIDYLARGININE DEIMINASE"/>
    <property type="match status" value="1"/>
</dbReference>
<keyword evidence="4" id="KW-1185">Reference proteome</keyword>
<evidence type="ECO:0000256" key="1">
    <source>
        <dbReference type="SAM" id="SignalP"/>
    </source>
</evidence>
<dbReference type="PANTHER" id="PTHR10837:SF8">
    <property type="entry name" value="PROTEIN-ARGININE DEIMINASE"/>
    <property type="match status" value="1"/>
</dbReference>
<dbReference type="EMBL" id="AZGY01000011">
    <property type="protein sequence ID" value="KZZ94416.1"/>
    <property type="molecule type" value="Genomic_DNA"/>
</dbReference>
<evidence type="ECO:0000313" key="3">
    <source>
        <dbReference type="EMBL" id="KZZ94416.1"/>
    </source>
</evidence>
<comment type="caution">
    <text evidence="3">The sequence shown here is derived from an EMBL/GenBank/DDBJ whole genome shotgun (WGS) entry which is preliminary data.</text>
</comment>
<feature type="domain" description="Protein-arginine deiminase C-terminal" evidence="2">
    <location>
        <begin position="214"/>
        <end position="617"/>
    </location>
</feature>
<name>A0A168AVD7_9HYPO</name>
<gene>
    <name evidence="3" type="ORF">AAL_05383</name>
</gene>
<organism evidence="3 4">
    <name type="scientific">Moelleriella libera RCEF 2490</name>
    <dbReference type="NCBI Taxonomy" id="1081109"/>
    <lineage>
        <taxon>Eukaryota</taxon>
        <taxon>Fungi</taxon>
        <taxon>Dikarya</taxon>
        <taxon>Ascomycota</taxon>
        <taxon>Pezizomycotina</taxon>
        <taxon>Sordariomycetes</taxon>
        <taxon>Hypocreomycetidae</taxon>
        <taxon>Hypocreales</taxon>
        <taxon>Clavicipitaceae</taxon>
        <taxon>Moelleriella</taxon>
    </lineage>
</organism>
<dbReference type="STRING" id="1081109.A0A168AVD7"/>
<sequence>MLIQSALTLALSLGVAALPQAPPPSKGGQTGAAPFKADLRVDTNRDGKVDVKGTTDIKGKDAWDEASGALFLPNIGNTDGHCSNGCDDATVEKQQWAPKFQAPMQTVPMEGLSDAAVGTISVQDPKARSMVRIFLDSPELLENPPPIDFQDFLGGSEPLPAEKERYAYLKNDTPIPAAKLRQGLTLFIDGRQTRSAEWDGRVAVDFTVKDGDKTSTDKVMLRVAPVVTHHHLQPIEKLFTTNQQHGTPEQVKQRKALLQPIESDIQKSMQKAGIKAAIEHVNASTSWAQDLFEPAYASMPGPNGPVSIRINIYGRRQIDGRTDETEAVVFNHLRGEGVGAVTANLDGRREQTLEAGGNIETIPPYEFNGRKFPSGRVVIGGSAGGAQVPQVMSFFKAQQAQDPIVLDSSWLYVKHVDEMINFLPAKQGTKHGWRVVAIDPSLGLKALETLKAQGQGATKLFSHPKLSAGDSKVPTVAEFLDQKQVQDATSRSAQAMQSNIEILKKETGVTDADIVRVPAVIAPTGYLDEILRGQKGQGSSRANSAFPSQVNGVPLSDSLFMVANPFGPKNAQGEDVLQKLTAEAFSKAGFQVDFIDDWELHKSSGDLHCYTNTYRATR</sequence>
<dbReference type="OrthoDB" id="5102063at2759"/>
<dbReference type="AlphaFoldDB" id="A0A168AVD7"/>
<keyword evidence="1" id="KW-0732">Signal</keyword>
<feature type="signal peptide" evidence="1">
    <location>
        <begin position="1"/>
        <end position="17"/>
    </location>
</feature>
<reference evidence="3 4" key="1">
    <citation type="journal article" date="2016" name="Genome Biol. Evol.">
        <title>Divergent and convergent evolution of fungal pathogenicity.</title>
        <authorList>
            <person name="Shang Y."/>
            <person name="Xiao G."/>
            <person name="Zheng P."/>
            <person name="Cen K."/>
            <person name="Zhan S."/>
            <person name="Wang C."/>
        </authorList>
    </citation>
    <scope>NUCLEOTIDE SEQUENCE [LARGE SCALE GENOMIC DNA]</scope>
    <source>
        <strain evidence="3 4">RCEF 2490</strain>
    </source>
</reference>
<protein>
    <submittedName>
        <fullName evidence="3">Arginine deiminase type-3</fullName>
    </submittedName>
</protein>
<dbReference type="InterPro" id="IPR004303">
    <property type="entry name" value="PAD"/>
</dbReference>